<dbReference type="PANTHER" id="PTHR36851:SF1">
    <property type="entry name" value="GLYCO_TRANS_2-LIKE DOMAIN-CONTAINING PROTEIN"/>
    <property type="match status" value="1"/>
</dbReference>
<comment type="caution">
    <text evidence="1">The sequence shown here is derived from an EMBL/GenBank/DDBJ whole genome shotgun (WGS) entry which is preliminary data.</text>
</comment>
<dbReference type="AlphaFoldDB" id="A0A815LMZ8"/>
<dbReference type="OrthoDB" id="5819478at2759"/>
<evidence type="ECO:0000313" key="2">
    <source>
        <dbReference type="EMBL" id="CAF4299833.1"/>
    </source>
</evidence>
<gene>
    <name evidence="1" type="ORF">GPM918_LOCUS33509</name>
    <name evidence="2" type="ORF">SRO942_LOCUS34193</name>
</gene>
<dbReference type="PANTHER" id="PTHR36851">
    <property type="entry name" value="UNNAMED PRODUCT"/>
    <property type="match status" value="1"/>
</dbReference>
<dbReference type="Proteomes" id="UP000681722">
    <property type="component" value="Unassembled WGS sequence"/>
</dbReference>
<accession>A0A815LMZ8</accession>
<dbReference type="EMBL" id="CAJOBC010083322">
    <property type="protein sequence ID" value="CAF4299833.1"/>
    <property type="molecule type" value="Genomic_DNA"/>
</dbReference>
<evidence type="ECO:0000313" key="3">
    <source>
        <dbReference type="Proteomes" id="UP000663829"/>
    </source>
</evidence>
<keyword evidence="3" id="KW-1185">Reference proteome</keyword>
<name>A0A815LMZ8_9BILA</name>
<organism evidence="1 3">
    <name type="scientific">Didymodactylos carnosus</name>
    <dbReference type="NCBI Taxonomy" id="1234261"/>
    <lineage>
        <taxon>Eukaryota</taxon>
        <taxon>Metazoa</taxon>
        <taxon>Spiralia</taxon>
        <taxon>Gnathifera</taxon>
        <taxon>Rotifera</taxon>
        <taxon>Eurotatoria</taxon>
        <taxon>Bdelloidea</taxon>
        <taxon>Philodinida</taxon>
        <taxon>Philodinidae</taxon>
        <taxon>Didymodactylos</taxon>
    </lineage>
</organism>
<dbReference type="Proteomes" id="UP000663829">
    <property type="component" value="Unassembled WGS sequence"/>
</dbReference>
<reference evidence="1" key="1">
    <citation type="submission" date="2021-02" db="EMBL/GenBank/DDBJ databases">
        <authorList>
            <person name="Nowell W R."/>
        </authorList>
    </citation>
    <scope>NUCLEOTIDE SEQUENCE</scope>
</reference>
<evidence type="ECO:0000313" key="1">
    <source>
        <dbReference type="EMBL" id="CAF1411578.1"/>
    </source>
</evidence>
<sequence length="111" mass="12679">LAKQGNFIHPGYQMDDIICLIRWMGVTQQRLRISMIPMPVLSGPISGETIETEIIEWARQARRWTIGAAEVFHYFIIKSKRMPVASACSWGVAFAMFTEYFPCVQAVRNVV</sequence>
<feature type="non-terminal residue" evidence="1">
    <location>
        <position position="1"/>
    </location>
</feature>
<dbReference type="EMBL" id="CAJNOQ010017899">
    <property type="protein sequence ID" value="CAF1411578.1"/>
    <property type="molecule type" value="Genomic_DNA"/>
</dbReference>
<protein>
    <submittedName>
        <fullName evidence="1">Uncharacterized protein</fullName>
    </submittedName>
</protein>
<proteinExistence type="predicted"/>